<proteinExistence type="predicted"/>
<evidence type="ECO:0000313" key="2">
    <source>
        <dbReference type="Proteomes" id="UP000298642"/>
    </source>
</evidence>
<dbReference type="RefSeq" id="WP_136891208.1">
    <property type="nucleotide sequence ID" value="NZ_CP034413.3"/>
</dbReference>
<sequence>MSVLKDKRTTSKAEYVNVANQIYVKTVDFLSRVSPRYSRLIAADTAHLAGQVMDHAEEANKIYPSDQLRKDLRKSHHLEAMAHLSALDVRLSHCYQILYCNPQGAFTDGKGHKVPAKEAMERLDNMSQDLGDLINQEADLLKGVMESDKKRK</sequence>
<protein>
    <submittedName>
        <fullName evidence="1">Uncharacterized protein</fullName>
    </submittedName>
</protein>
<dbReference type="AlphaFoldDB" id="A0A4D7ANV4"/>
<gene>
    <name evidence="1" type="ORF">EIO64_08285</name>
</gene>
<accession>A0A4D7ANV4</accession>
<evidence type="ECO:0000313" key="1">
    <source>
        <dbReference type="EMBL" id="QCI59221.1"/>
    </source>
</evidence>
<dbReference type="Proteomes" id="UP000298642">
    <property type="component" value="Chromosome"/>
</dbReference>
<reference evidence="2" key="1">
    <citation type="submission" date="2018-12" db="EMBL/GenBank/DDBJ databases">
        <title>Dusodibacter welbiota gen. nov., sp. nov., isolated from human faeces and emended description of the Oscillibacter genus.</title>
        <authorList>
            <person name="Le Roy T."/>
            <person name="Van der Smissen P."/>
            <person name="Delzenne N."/>
            <person name="Muccioli G."/>
            <person name="Collet J.F."/>
            <person name="Cani P.D."/>
        </authorList>
    </citation>
    <scope>NUCLEOTIDE SEQUENCE [LARGE SCALE GENOMIC DNA]</scope>
    <source>
        <strain evidence="2">J115</strain>
    </source>
</reference>
<name>A0A4D7ANV4_9FIRM</name>
<dbReference type="EMBL" id="CP034413">
    <property type="protein sequence ID" value="QCI59221.1"/>
    <property type="molecule type" value="Genomic_DNA"/>
</dbReference>
<keyword evidence="2" id="KW-1185">Reference proteome</keyword>
<organism evidence="1 2">
    <name type="scientific">Dysosmobacter welbionis</name>
    <dbReference type="NCBI Taxonomy" id="2093857"/>
    <lineage>
        <taxon>Bacteria</taxon>
        <taxon>Bacillati</taxon>
        <taxon>Bacillota</taxon>
        <taxon>Clostridia</taxon>
        <taxon>Eubacteriales</taxon>
        <taxon>Oscillospiraceae</taxon>
        <taxon>Dysosmobacter</taxon>
    </lineage>
</organism>
<dbReference type="KEGG" id="obj:EIO64_08285"/>